<dbReference type="AlphaFoldDB" id="K2KB88"/>
<proteinExistence type="predicted"/>
<protein>
    <submittedName>
        <fullName evidence="1">Uncharacterized protein</fullName>
    </submittedName>
</protein>
<evidence type="ECO:0000313" key="2">
    <source>
        <dbReference type="Proteomes" id="UP000006766"/>
    </source>
</evidence>
<dbReference type="PATRIC" id="fig|1145115.3.peg.117"/>
<evidence type="ECO:0000313" key="1">
    <source>
        <dbReference type="EMBL" id="EKE92901.1"/>
    </source>
</evidence>
<name>K2KB88_HELPX</name>
<accession>K2KB88</accession>
<organism evidence="1 2">
    <name type="scientific">Helicobacter pylori R038b</name>
    <dbReference type="NCBI Taxonomy" id="1145115"/>
    <lineage>
        <taxon>Bacteria</taxon>
        <taxon>Pseudomonadati</taxon>
        <taxon>Campylobacterota</taxon>
        <taxon>Epsilonproteobacteria</taxon>
        <taxon>Campylobacterales</taxon>
        <taxon>Helicobacteraceae</taxon>
        <taxon>Helicobacter</taxon>
    </lineage>
</organism>
<reference evidence="1 2" key="1">
    <citation type="journal article" date="2013" name="Pathog. Dis.">
        <title>Genome sequences of 65 Helicobacter pylori strains isolated from asymptomatic individuals and patients with gastric cancer, peptic ulcer disease, or gastritis.</title>
        <authorList>
            <person name="Blanchard T.G."/>
            <person name="Czinn S.J."/>
            <person name="Correa P."/>
            <person name="Nakazawa T."/>
            <person name="Keelan M."/>
            <person name="Morningstar L."/>
            <person name="Santana-Cruz I."/>
            <person name="Maroo A."/>
            <person name="McCracken C."/>
            <person name="Shefchek K."/>
            <person name="Daugherty S."/>
            <person name="Song Y."/>
            <person name="Fraser C.M."/>
            <person name="Fricke W.F."/>
        </authorList>
    </citation>
    <scope>NUCLEOTIDE SEQUENCE [LARGE SCALE GENOMIC DNA]</scope>
    <source>
        <strain evidence="1 2">R038b</strain>
    </source>
</reference>
<dbReference type="EMBL" id="AMOV01000001">
    <property type="protein sequence ID" value="EKE92901.1"/>
    <property type="molecule type" value="Genomic_DNA"/>
</dbReference>
<dbReference type="Proteomes" id="UP000006766">
    <property type="component" value="Unassembled WGS sequence"/>
</dbReference>
<sequence>MLMAGYKKAGLILMIKKRLRLRAKRPKPPLMAQACLK</sequence>
<comment type="caution">
    <text evidence="1">The sequence shown here is derived from an EMBL/GenBank/DDBJ whole genome shotgun (WGS) entry which is preliminary data.</text>
</comment>
<gene>
    <name evidence="1" type="ORF">OUM_0123</name>
</gene>